<keyword evidence="2" id="KW-0238">DNA-binding</keyword>
<dbReference type="PROSITE" id="PS51736">
    <property type="entry name" value="RECOMBINASES_3"/>
    <property type="match status" value="1"/>
</dbReference>
<dbReference type="InterPro" id="IPR006119">
    <property type="entry name" value="Resolv_N"/>
</dbReference>
<dbReference type="Pfam" id="PF00239">
    <property type="entry name" value="Resolvase"/>
    <property type="match status" value="1"/>
</dbReference>
<dbReference type="EMBL" id="AMCI01007673">
    <property type="protein sequence ID" value="EJW92236.1"/>
    <property type="molecule type" value="Genomic_DNA"/>
</dbReference>
<reference evidence="5" key="1">
    <citation type="journal article" date="2012" name="PLoS ONE">
        <title>Gene sets for utilization of primary and secondary nutrition supplies in the distal gut of endangered iberian lynx.</title>
        <authorList>
            <person name="Alcaide M."/>
            <person name="Messina E."/>
            <person name="Richter M."/>
            <person name="Bargiela R."/>
            <person name="Peplies J."/>
            <person name="Huws S.A."/>
            <person name="Newbold C.J."/>
            <person name="Golyshin P.N."/>
            <person name="Simon M.A."/>
            <person name="Lopez G."/>
            <person name="Yakimov M.M."/>
            <person name="Ferrer M."/>
        </authorList>
    </citation>
    <scope>NUCLEOTIDE SEQUENCE</scope>
</reference>
<keyword evidence="3" id="KW-0233">DNA recombination</keyword>
<evidence type="ECO:0000256" key="1">
    <source>
        <dbReference type="ARBA" id="ARBA00022908"/>
    </source>
</evidence>
<dbReference type="InterPro" id="IPR006118">
    <property type="entry name" value="Recombinase_CS"/>
</dbReference>
<evidence type="ECO:0000313" key="5">
    <source>
        <dbReference type="EMBL" id="EJW92236.1"/>
    </source>
</evidence>
<dbReference type="GO" id="GO:0000150">
    <property type="term" value="F:DNA strand exchange activity"/>
    <property type="evidence" value="ECO:0007669"/>
    <property type="project" value="InterPro"/>
</dbReference>
<dbReference type="PROSITE" id="PS00397">
    <property type="entry name" value="RECOMBINASES_1"/>
    <property type="match status" value="1"/>
</dbReference>
<sequence>MLVGYVRVSSLDQNPERQLEELKSLHVEKIFVDKQS</sequence>
<protein>
    <submittedName>
        <fullName evidence="5">Protein containing Resolvase</fullName>
    </submittedName>
</protein>
<feature type="non-terminal residue" evidence="5">
    <location>
        <position position="36"/>
    </location>
</feature>
<dbReference type="InterPro" id="IPR036162">
    <property type="entry name" value="Resolvase-like_N_sf"/>
</dbReference>
<dbReference type="Gene3D" id="3.40.50.1390">
    <property type="entry name" value="Resolvase, N-terminal catalytic domain"/>
    <property type="match status" value="1"/>
</dbReference>
<dbReference type="GO" id="GO:0003677">
    <property type="term" value="F:DNA binding"/>
    <property type="evidence" value="ECO:0007669"/>
    <property type="project" value="UniProtKB-KW"/>
</dbReference>
<proteinExistence type="predicted"/>
<name>J9FBF8_9ZZZZ</name>
<evidence type="ECO:0000259" key="4">
    <source>
        <dbReference type="PROSITE" id="PS51736"/>
    </source>
</evidence>
<accession>J9FBF8</accession>
<dbReference type="GO" id="GO:0015074">
    <property type="term" value="P:DNA integration"/>
    <property type="evidence" value="ECO:0007669"/>
    <property type="project" value="UniProtKB-KW"/>
</dbReference>
<dbReference type="SUPFAM" id="SSF53041">
    <property type="entry name" value="Resolvase-like"/>
    <property type="match status" value="1"/>
</dbReference>
<dbReference type="AlphaFoldDB" id="J9FBF8"/>
<feature type="domain" description="Resolvase/invertase-type recombinase catalytic" evidence="4">
    <location>
        <begin position="1"/>
        <end position="36"/>
    </location>
</feature>
<comment type="caution">
    <text evidence="5">The sequence shown here is derived from an EMBL/GenBank/DDBJ whole genome shotgun (WGS) entry which is preliminary data.</text>
</comment>
<evidence type="ECO:0000256" key="2">
    <source>
        <dbReference type="ARBA" id="ARBA00023125"/>
    </source>
</evidence>
<keyword evidence="1" id="KW-0229">DNA integration</keyword>
<evidence type="ECO:0000256" key="3">
    <source>
        <dbReference type="ARBA" id="ARBA00023172"/>
    </source>
</evidence>
<gene>
    <name evidence="5" type="ORF">EVA_19657</name>
</gene>
<organism evidence="5">
    <name type="scientific">gut metagenome</name>
    <dbReference type="NCBI Taxonomy" id="749906"/>
    <lineage>
        <taxon>unclassified sequences</taxon>
        <taxon>metagenomes</taxon>
        <taxon>organismal metagenomes</taxon>
    </lineage>
</organism>